<dbReference type="PANTHER" id="PTHR36974">
    <property type="entry name" value="MEMBRANE PROTEIN-RELATED"/>
    <property type="match status" value="1"/>
</dbReference>
<keyword evidence="3" id="KW-1185">Reference proteome</keyword>
<dbReference type="AlphaFoldDB" id="A0A9X1MEQ1"/>
<evidence type="ECO:0000313" key="2">
    <source>
        <dbReference type="EMBL" id="MCC3298688.1"/>
    </source>
</evidence>
<name>A0A9X1MEQ1_9MICC</name>
<dbReference type="Proteomes" id="UP001139158">
    <property type="component" value="Unassembled WGS sequence"/>
</dbReference>
<feature type="chain" id="PRO_5040781202" description="DoxX-like family protein" evidence="1">
    <location>
        <begin position="20"/>
        <end position="132"/>
    </location>
</feature>
<reference evidence="2" key="1">
    <citation type="submission" date="2021-10" db="EMBL/GenBank/DDBJ databases">
        <title>Novel species in genus Arthrobacter.</title>
        <authorList>
            <person name="Liu Y."/>
        </authorList>
    </citation>
    <scope>NUCLEOTIDE SEQUENCE</scope>
    <source>
        <strain evidence="2">Zg-Y453</strain>
    </source>
</reference>
<comment type="caution">
    <text evidence="2">The sequence shown here is derived from an EMBL/GenBank/DDBJ whole genome shotgun (WGS) entry which is preliminary data.</text>
</comment>
<accession>A0A9X1MEQ1</accession>
<feature type="signal peptide" evidence="1">
    <location>
        <begin position="1"/>
        <end position="19"/>
    </location>
</feature>
<dbReference type="RefSeq" id="WP_227896554.1">
    <property type="nucleotide sequence ID" value="NZ_CP099466.1"/>
</dbReference>
<evidence type="ECO:0008006" key="4">
    <source>
        <dbReference type="Google" id="ProtNLM"/>
    </source>
</evidence>
<proteinExistence type="predicted"/>
<dbReference type="EMBL" id="JAJFZV010000013">
    <property type="protein sequence ID" value="MCC3298688.1"/>
    <property type="molecule type" value="Genomic_DNA"/>
</dbReference>
<dbReference type="PANTHER" id="PTHR36974:SF1">
    <property type="entry name" value="DOXX FAMILY MEMBRANE PROTEIN"/>
    <property type="match status" value="1"/>
</dbReference>
<gene>
    <name evidence="2" type="ORF">LJ757_12860</name>
</gene>
<protein>
    <recommendedName>
        <fullName evidence="4">DoxX-like family protein</fullName>
    </recommendedName>
</protein>
<evidence type="ECO:0000256" key="1">
    <source>
        <dbReference type="SAM" id="SignalP"/>
    </source>
</evidence>
<keyword evidence="1" id="KW-0732">Signal</keyword>
<evidence type="ECO:0000313" key="3">
    <source>
        <dbReference type="Proteomes" id="UP001139158"/>
    </source>
</evidence>
<organism evidence="2 3">
    <name type="scientific">Arthrobacter caoxuetaonis</name>
    <dbReference type="NCBI Taxonomy" id="2886935"/>
    <lineage>
        <taxon>Bacteria</taxon>
        <taxon>Bacillati</taxon>
        <taxon>Actinomycetota</taxon>
        <taxon>Actinomycetes</taxon>
        <taxon>Micrococcales</taxon>
        <taxon>Micrococcaceae</taxon>
        <taxon>Arthrobacter</taxon>
    </lineage>
</organism>
<sequence length="132" mass="14127">MNKQSASAAALAALLSVSAVNHFRSPGFYAQVVPRSLCRDKQGRFGVLTRSQWISTSGAAEIAAAAGLLVPATRRAAATGTALMFAAFIAGHVSALERAFGERGSDRERVIHSLRLPLQLPLIRWAWSLRKA</sequence>